<feature type="region of interest" description="Disordered" evidence="1">
    <location>
        <begin position="1"/>
        <end position="31"/>
    </location>
</feature>
<feature type="transmembrane region" description="Helical" evidence="2">
    <location>
        <begin position="49"/>
        <end position="66"/>
    </location>
</feature>
<sequence>MPQRKDSQNALSTPPDGGIHKADLPPSRPRKKALTRVDAPLTNLSLNNLIYILSLLSVALIAWYSWRIVGYKREVGGWWNLALGKKAHASEPSATGWFSHSKADKGTGEGRGGGNEVEERINALAAALGMPPTHLASAIASAVREHVPPASLSSVAASEPTGAATKVLVNDEGEEGEAQESEGVTASGVLGSMVGMDEPPE</sequence>
<dbReference type="STRING" id="436010.A0A166P9Q7"/>
<evidence type="ECO:0000256" key="1">
    <source>
        <dbReference type="SAM" id="MobiDB-lite"/>
    </source>
</evidence>
<evidence type="ECO:0000256" key="2">
    <source>
        <dbReference type="SAM" id="Phobius"/>
    </source>
</evidence>
<evidence type="ECO:0000313" key="3">
    <source>
        <dbReference type="EMBL" id="KZP25871.1"/>
    </source>
</evidence>
<dbReference type="OrthoDB" id="3199651at2759"/>
<reference evidence="3" key="1">
    <citation type="journal article" date="2016" name="Mol. Biol. Evol.">
        <title>Comparative Genomics of Early-Diverging Mushroom-Forming Fungi Provides Insights into the Origins of Lignocellulose Decay Capabilities.</title>
        <authorList>
            <person name="Nagy L.G."/>
            <person name="Riley R."/>
            <person name="Tritt A."/>
            <person name="Adam C."/>
            <person name="Daum C."/>
            <person name="Floudas D."/>
            <person name="Sun H."/>
            <person name="Yadav J.S."/>
            <person name="Pangilinan J."/>
            <person name="Larsson K.H."/>
            <person name="Matsuura K."/>
            <person name="Barry K."/>
            <person name="Labutti K."/>
            <person name="Kuo R."/>
            <person name="Ohm R.A."/>
            <person name="Bhattacharya S.S."/>
            <person name="Shirouzu T."/>
            <person name="Yoshinaga Y."/>
            <person name="Martin F.M."/>
            <person name="Grigoriev I.V."/>
            <person name="Hibbett D.S."/>
        </authorList>
    </citation>
    <scope>NUCLEOTIDE SEQUENCE [LARGE SCALE GENOMIC DNA]</scope>
    <source>
        <strain evidence="3">CBS 109695</strain>
    </source>
</reference>
<feature type="compositionally biased region" description="Acidic residues" evidence="1">
    <location>
        <begin position="171"/>
        <end position="180"/>
    </location>
</feature>
<name>A0A166P9Q7_9AGAM</name>
<keyword evidence="2" id="KW-0812">Transmembrane</keyword>
<feature type="region of interest" description="Disordered" evidence="1">
    <location>
        <begin position="92"/>
        <end position="114"/>
    </location>
</feature>
<protein>
    <submittedName>
        <fullName evidence="3">Uncharacterized protein</fullName>
    </submittedName>
</protein>
<accession>A0A166P9Q7</accession>
<feature type="region of interest" description="Disordered" evidence="1">
    <location>
        <begin position="170"/>
        <end position="201"/>
    </location>
</feature>
<dbReference type="EMBL" id="KV417518">
    <property type="protein sequence ID" value="KZP25871.1"/>
    <property type="molecule type" value="Genomic_DNA"/>
</dbReference>
<organism evidence="3">
    <name type="scientific">Athelia psychrophila</name>
    <dbReference type="NCBI Taxonomy" id="1759441"/>
    <lineage>
        <taxon>Eukaryota</taxon>
        <taxon>Fungi</taxon>
        <taxon>Dikarya</taxon>
        <taxon>Basidiomycota</taxon>
        <taxon>Agaricomycotina</taxon>
        <taxon>Agaricomycetes</taxon>
        <taxon>Agaricomycetidae</taxon>
        <taxon>Atheliales</taxon>
        <taxon>Atheliaceae</taxon>
        <taxon>Athelia</taxon>
    </lineage>
</organism>
<keyword evidence="2" id="KW-0472">Membrane</keyword>
<gene>
    <name evidence="3" type="ORF">FIBSPDRAFT_909408</name>
</gene>
<proteinExistence type="predicted"/>
<keyword evidence="2" id="KW-1133">Transmembrane helix</keyword>
<dbReference type="AlphaFoldDB" id="A0A166P9Q7"/>